<name>A0A0F9GPF9_9ZZZZ</name>
<comment type="caution">
    <text evidence="1">The sequence shown here is derived from an EMBL/GenBank/DDBJ whole genome shotgun (WGS) entry which is preliminary data.</text>
</comment>
<reference evidence="1" key="1">
    <citation type="journal article" date="2015" name="Nature">
        <title>Complex archaea that bridge the gap between prokaryotes and eukaryotes.</title>
        <authorList>
            <person name="Spang A."/>
            <person name="Saw J.H."/>
            <person name="Jorgensen S.L."/>
            <person name="Zaremba-Niedzwiedzka K."/>
            <person name="Martijn J."/>
            <person name="Lind A.E."/>
            <person name="van Eijk R."/>
            <person name="Schleper C."/>
            <person name="Guy L."/>
            <person name="Ettema T.J."/>
        </authorList>
    </citation>
    <scope>NUCLEOTIDE SEQUENCE</scope>
</reference>
<proteinExistence type="predicted"/>
<accession>A0A0F9GPF9</accession>
<organism evidence="1">
    <name type="scientific">marine sediment metagenome</name>
    <dbReference type="NCBI Taxonomy" id="412755"/>
    <lineage>
        <taxon>unclassified sequences</taxon>
        <taxon>metagenomes</taxon>
        <taxon>ecological metagenomes</taxon>
    </lineage>
</organism>
<dbReference type="EMBL" id="LAZR01017369">
    <property type="protein sequence ID" value="KKM00704.1"/>
    <property type="molecule type" value="Genomic_DNA"/>
</dbReference>
<sequence>MKKILWNASILFCLFYIGQCSFGAFGTDIKRIRMEASPVWESQGFKVLAYEGWNYDLTPWPGYGGAHVWFRLQKIPDNGITYSGSLVEWGDEIHVYGPRAHDAIRP</sequence>
<gene>
    <name evidence="1" type="ORF">LCGC14_1801710</name>
</gene>
<protein>
    <submittedName>
        <fullName evidence="1">Uncharacterized protein</fullName>
    </submittedName>
</protein>
<evidence type="ECO:0000313" key="1">
    <source>
        <dbReference type="EMBL" id="KKM00704.1"/>
    </source>
</evidence>
<dbReference type="AlphaFoldDB" id="A0A0F9GPF9"/>